<dbReference type="PANTHER" id="PTHR43156:SF2">
    <property type="entry name" value="STAGE II SPORULATION PROTEIN E"/>
    <property type="match status" value="1"/>
</dbReference>
<dbReference type="InterPro" id="IPR036457">
    <property type="entry name" value="PPM-type-like_dom_sf"/>
</dbReference>
<dbReference type="Pfam" id="PF08446">
    <property type="entry name" value="PAS_2"/>
    <property type="match status" value="1"/>
</dbReference>
<dbReference type="InterPro" id="IPR035965">
    <property type="entry name" value="PAS-like_dom_sf"/>
</dbReference>
<keyword evidence="5" id="KW-0675">Receptor</keyword>
<dbReference type="Pfam" id="PF07228">
    <property type="entry name" value="SpoIIE"/>
    <property type="match status" value="1"/>
</dbReference>
<evidence type="ECO:0000259" key="7">
    <source>
        <dbReference type="PROSITE" id="PS50112"/>
    </source>
</evidence>
<dbReference type="InterPro" id="IPR052016">
    <property type="entry name" value="Bact_Sigma-Reg"/>
</dbReference>
<dbReference type="EMBL" id="BAABKM010000002">
    <property type="protein sequence ID" value="GAA4704902.1"/>
    <property type="molecule type" value="Genomic_DNA"/>
</dbReference>
<evidence type="ECO:0008006" key="10">
    <source>
        <dbReference type="Google" id="ProtNLM"/>
    </source>
</evidence>
<dbReference type="Gene3D" id="3.30.450.40">
    <property type="match status" value="1"/>
</dbReference>
<feature type="domain" description="PAS" evidence="7">
    <location>
        <begin position="35"/>
        <end position="73"/>
    </location>
</feature>
<dbReference type="InterPro" id="IPR013515">
    <property type="entry name" value="Phytochrome_cen-reg"/>
</dbReference>
<keyword evidence="2" id="KW-0716">Sensory transduction</keyword>
<dbReference type="SUPFAM" id="SSF55785">
    <property type="entry name" value="PYP-like sensor domain (PAS domain)"/>
    <property type="match status" value="1"/>
</dbReference>
<organism evidence="8 9">
    <name type="scientific">Nocardioides conyzicola</name>
    <dbReference type="NCBI Taxonomy" id="1651781"/>
    <lineage>
        <taxon>Bacteria</taxon>
        <taxon>Bacillati</taxon>
        <taxon>Actinomycetota</taxon>
        <taxon>Actinomycetes</taxon>
        <taxon>Propionibacteriales</taxon>
        <taxon>Nocardioidaceae</taxon>
        <taxon>Nocardioides</taxon>
    </lineage>
</organism>
<dbReference type="Pfam" id="PF00360">
    <property type="entry name" value="PHY"/>
    <property type="match status" value="1"/>
</dbReference>
<gene>
    <name evidence="8" type="ORF">GCM10023349_23180</name>
</gene>
<dbReference type="SMART" id="SM00331">
    <property type="entry name" value="PP2C_SIG"/>
    <property type="match status" value="1"/>
</dbReference>
<evidence type="ECO:0000256" key="4">
    <source>
        <dbReference type="ARBA" id="ARBA00022991"/>
    </source>
</evidence>
<dbReference type="InterPro" id="IPR013654">
    <property type="entry name" value="PAS_2"/>
</dbReference>
<evidence type="ECO:0000256" key="3">
    <source>
        <dbReference type="ARBA" id="ARBA00022801"/>
    </source>
</evidence>
<dbReference type="PROSITE" id="PS50046">
    <property type="entry name" value="PHYTOCHROME_2"/>
    <property type="match status" value="1"/>
</dbReference>
<feature type="domain" description="Phytochrome chromophore attachment site" evidence="6">
    <location>
        <begin position="136"/>
        <end position="295"/>
    </location>
</feature>
<dbReference type="PROSITE" id="PS50112">
    <property type="entry name" value="PAS"/>
    <property type="match status" value="1"/>
</dbReference>
<protein>
    <recommendedName>
        <fullName evidence="10">GAF domain-containing protein</fullName>
    </recommendedName>
</protein>
<evidence type="ECO:0000313" key="8">
    <source>
        <dbReference type="EMBL" id="GAA4704902.1"/>
    </source>
</evidence>
<evidence type="ECO:0000256" key="2">
    <source>
        <dbReference type="ARBA" id="ARBA00022606"/>
    </source>
</evidence>
<keyword evidence="9" id="KW-1185">Reference proteome</keyword>
<name>A0ABP8XCR4_9ACTN</name>
<evidence type="ECO:0000313" key="9">
    <source>
        <dbReference type="Proteomes" id="UP001499974"/>
    </source>
</evidence>
<dbReference type="InterPro" id="IPR001294">
    <property type="entry name" value="Phytochrome"/>
</dbReference>
<dbReference type="SUPFAM" id="SSF55781">
    <property type="entry name" value="GAF domain-like"/>
    <property type="match status" value="2"/>
</dbReference>
<evidence type="ECO:0000256" key="5">
    <source>
        <dbReference type="ARBA" id="ARBA00023170"/>
    </source>
</evidence>
<proteinExistence type="predicted"/>
<dbReference type="InterPro" id="IPR000014">
    <property type="entry name" value="PAS"/>
</dbReference>
<evidence type="ECO:0000256" key="1">
    <source>
        <dbReference type="ARBA" id="ARBA00022543"/>
    </source>
</evidence>
<dbReference type="InterPro" id="IPR001932">
    <property type="entry name" value="PPM-type_phosphatase-like_dom"/>
</dbReference>
<dbReference type="Gene3D" id="3.60.40.10">
    <property type="entry name" value="PPM-type phosphatase domain"/>
    <property type="match status" value="1"/>
</dbReference>
<dbReference type="Gene3D" id="3.30.450.270">
    <property type="match status" value="1"/>
</dbReference>
<keyword evidence="1" id="KW-0600">Photoreceptor protein</keyword>
<dbReference type="Pfam" id="PF01590">
    <property type="entry name" value="GAF"/>
    <property type="match status" value="1"/>
</dbReference>
<dbReference type="SMART" id="SM00065">
    <property type="entry name" value="GAF"/>
    <property type="match status" value="1"/>
</dbReference>
<evidence type="ECO:0000259" key="6">
    <source>
        <dbReference type="PROSITE" id="PS50046"/>
    </source>
</evidence>
<keyword evidence="4" id="KW-0157">Chromophore</keyword>
<dbReference type="SUPFAM" id="SSF81606">
    <property type="entry name" value="PP2C-like"/>
    <property type="match status" value="1"/>
</dbReference>
<dbReference type="InterPro" id="IPR043150">
    <property type="entry name" value="Phytochrome_PHY_sf"/>
</dbReference>
<dbReference type="PANTHER" id="PTHR43156">
    <property type="entry name" value="STAGE II SPORULATION PROTEIN E-RELATED"/>
    <property type="match status" value="1"/>
</dbReference>
<dbReference type="PRINTS" id="PR01033">
    <property type="entry name" value="PHYTOCHROME"/>
</dbReference>
<dbReference type="InterPro" id="IPR016132">
    <property type="entry name" value="Phyto_chromo_attachment"/>
</dbReference>
<dbReference type="Gene3D" id="3.30.450.20">
    <property type="entry name" value="PAS domain"/>
    <property type="match status" value="1"/>
</dbReference>
<sequence length="730" mass="78447">MSAAVHTPAYGEVDLTTCDREPIHIPGAIQPHGVLLALDDEQRAVMVSANVESMLGVAPTAAIGRTLAELVGPGLAIAITDGVESATLRGGEVEIRQHRSGDRQIVEIEPVSTVGQMRLTYKSTRGAMARLAQAPSVADLGAQLAVEVRALLGFDRVMVYRFDEEWNGEVIAEERRDGLNSFLGLHYPASDIPAQARRLYTVNWTRLIADIGYTPVPLHPVFDPGTNAPLDLSHATLRSVSPIHIEYLSHMFVTASMSISLVVDGELWGLVACHHYSGPHRPSHDARSAAEFLGQVASQLAGDRERADGRERTLAAQAVLGRIAARTSTSPESPLVSIMDDPELLSLVDATGAVLSYDGVVTVRGDVDLDAAQLQLIATALEDPASYATSTDHLAALVPALAGASSAAGVLRIGSDSDRWLLWFRPEQERVVDWGGDPTNKQLAAEEGPHVRLSPRRSFEKWRQVVRGRSTPWAPWKLEVADALGKHLIGLLLSRSRDQLAMAESIQRSVVADDPPRFDGIELAARYQPASTFQLGGDWWDAFPLSDGRIVFVVGDVAGHGVSAASAMTQVRTALRAYLFEGHDPATCLDKLDLLMAGLIDQRVATAVLAVLDPTTGRVELASAGHPPPLVITRGAADVVDLPVRPLLGVGLGEAETVTLDLPPGAALLLYTDGLVERRGVDMDERTDRLRALAADTYADSDLQSWVDRLIELHADDGDDDTTVLALRLS</sequence>
<dbReference type="Proteomes" id="UP001499974">
    <property type="component" value="Unassembled WGS sequence"/>
</dbReference>
<reference evidence="9" key="1">
    <citation type="journal article" date="2019" name="Int. J. Syst. Evol. Microbiol.">
        <title>The Global Catalogue of Microorganisms (GCM) 10K type strain sequencing project: providing services to taxonomists for standard genome sequencing and annotation.</title>
        <authorList>
            <consortium name="The Broad Institute Genomics Platform"/>
            <consortium name="The Broad Institute Genome Sequencing Center for Infectious Disease"/>
            <person name="Wu L."/>
            <person name="Ma J."/>
        </authorList>
    </citation>
    <scope>NUCLEOTIDE SEQUENCE [LARGE SCALE GENOMIC DNA]</scope>
    <source>
        <strain evidence="9">JCM 18531</strain>
    </source>
</reference>
<keyword evidence="3" id="KW-0378">Hydrolase</keyword>
<accession>A0ABP8XCR4</accession>
<dbReference type="InterPro" id="IPR003018">
    <property type="entry name" value="GAF"/>
</dbReference>
<comment type="caution">
    <text evidence="8">The sequence shown here is derived from an EMBL/GenBank/DDBJ whole genome shotgun (WGS) entry which is preliminary data.</text>
</comment>
<dbReference type="InterPro" id="IPR029016">
    <property type="entry name" value="GAF-like_dom_sf"/>
</dbReference>